<gene>
    <name evidence="3" type="primary">rimL_1</name>
    <name evidence="2" type="ORF">TK11N_01430</name>
    <name evidence="3" type="ORF">TK2N_02160</name>
</gene>
<dbReference type="EMBL" id="BKBO01000002">
    <property type="protein sequence ID" value="GEQ48291.1"/>
    <property type="molecule type" value="Genomic_DNA"/>
</dbReference>
<reference evidence="3" key="1">
    <citation type="submission" date="2019-08" db="EMBL/GenBank/DDBJ databases">
        <authorList>
            <person name="Ishikawa M."/>
            <person name="Suzuki T."/>
            <person name="Matsutani M."/>
        </authorList>
    </citation>
    <scope>NUCLEOTIDE SEQUENCE</scope>
    <source>
        <strain evidence="3">7C1</strain>
        <strain evidence="2">8C4</strain>
    </source>
</reference>
<reference evidence="3" key="2">
    <citation type="journal article" date="2020" name="Int. Dairy J.">
        <title>Lactic acid bacterial diversity in Brie cheese focusing on salt concentration and pH of isolation medium and characterisation of halophilic and alkaliphilic lactic acid bacterial isolates.</title>
        <authorList>
            <person name="Unno R."/>
            <person name="Matsutani M."/>
            <person name="Suzuki T."/>
            <person name="Kodama K."/>
            <person name="Matsushita H."/>
            <person name="Yamasato K."/>
            <person name="Koizumi Y."/>
            <person name="Ishikawa M."/>
        </authorList>
    </citation>
    <scope>NUCLEOTIDE SEQUENCE</scope>
    <source>
        <strain evidence="3">7C1</strain>
        <strain evidence="2">8C4</strain>
    </source>
</reference>
<dbReference type="Pfam" id="PF13302">
    <property type="entry name" value="Acetyltransf_3"/>
    <property type="match status" value="1"/>
</dbReference>
<dbReference type="GeneID" id="69986241"/>
<accession>A0AAN4RIN1</accession>
<dbReference type="InterPro" id="IPR000182">
    <property type="entry name" value="GNAT_dom"/>
</dbReference>
<dbReference type="PANTHER" id="PTHR43415">
    <property type="entry name" value="SPERMIDINE N(1)-ACETYLTRANSFERASE"/>
    <property type="match status" value="1"/>
</dbReference>
<dbReference type="GO" id="GO:0016747">
    <property type="term" value="F:acyltransferase activity, transferring groups other than amino-acyl groups"/>
    <property type="evidence" value="ECO:0007669"/>
    <property type="project" value="InterPro"/>
</dbReference>
<dbReference type="CDD" id="cd04301">
    <property type="entry name" value="NAT_SF"/>
    <property type="match status" value="1"/>
</dbReference>
<evidence type="ECO:0000313" key="3">
    <source>
        <dbReference type="EMBL" id="GEQ53372.1"/>
    </source>
</evidence>
<evidence type="ECO:0000313" key="2">
    <source>
        <dbReference type="EMBL" id="GEQ48291.1"/>
    </source>
</evidence>
<evidence type="ECO:0000259" key="1">
    <source>
        <dbReference type="PROSITE" id="PS51186"/>
    </source>
</evidence>
<dbReference type="SUPFAM" id="SSF55729">
    <property type="entry name" value="Acyl-CoA N-acyltransferases (Nat)"/>
    <property type="match status" value="1"/>
</dbReference>
<proteinExistence type="predicted"/>
<keyword evidence="5" id="KW-1185">Reference proteome</keyword>
<evidence type="ECO:0000313" key="5">
    <source>
        <dbReference type="Proteomes" id="UP000886607"/>
    </source>
</evidence>
<sequence>MQGQKVYLAELREGDAQHFAEQQWDKMFIEGLSEDVFHPFQAADWQKMFGDASSNEQFNFTIRNVADDGLIGFVSLNDVLLKNRRAELGIGILSAKNRGKGYGKEALDLLLEFAFNHLGLHKVNLSVHAYNKGAITLYEKLGFVKEGTNRKAIFKDGFWMDQYNYGLLADEWRNK</sequence>
<dbReference type="Proteomes" id="UP000886607">
    <property type="component" value="Unassembled WGS sequence"/>
</dbReference>
<protein>
    <submittedName>
        <fullName evidence="3">Acetyltransferase</fullName>
    </submittedName>
</protein>
<dbReference type="PANTHER" id="PTHR43415:SF3">
    <property type="entry name" value="GNAT-FAMILY ACETYLTRANSFERASE"/>
    <property type="match status" value="1"/>
</dbReference>
<feature type="domain" description="N-acetyltransferase" evidence="1">
    <location>
        <begin position="9"/>
        <end position="165"/>
    </location>
</feature>
<dbReference type="AlphaFoldDB" id="A0AAN4RIN1"/>
<dbReference type="Gene3D" id="3.40.630.30">
    <property type="match status" value="1"/>
</dbReference>
<evidence type="ECO:0000313" key="4">
    <source>
        <dbReference type="Proteomes" id="UP000886597"/>
    </source>
</evidence>
<name>A0AAN4RIN1_9ENTE</name>
<dbReference type="PROSITE" id="PS51186">
    <property type="entry name" value="GNAT"/>
    <property type="match status" value="1"/>
</dbReference>
<dbReference type="RefSeq" id="WP_124006675.1">
    <property type="nucleotide sequence ID" value="NZ_BJYN01000010.1"/>
</dbReference>
<dbReference type="KEGG" id="tkr:C7K43_09830"/>
<organism evidence="3 4">
    <name type="scientific">Tetragenococcus koreensis</name>
    <dbReference type="NCBI Taxonomy" id="290335"/>
    <lineage>
        <taxon>Bacteria</taxon>
        <taxon>Bacillati</taxon>
        <taxon>Bacillota</taxon>
        <taxon>Bacilli</taxon>
        <taxon>Lactobacillales</taxon>
        <taxon>Enterococcaceae</taxon>
        <taxon>Tetragenococcus</taxon>
    </lineage>
</organism>
<dbReference type="Proteomes" id="UP000886597">
    <property type="component" value="Unassembled WGS sequence"/>
</dbReference>
<dbReference type="InterPro" id="IPR016181">
    <property type="entry name" value="Acyl_CoA_acyltransferase"/>
</dbReference>
<comment type="caution">
    <text evidence="3">The sequence shown here is derived from an EMBL/GenBank/DDBJ whole genome shotgun (WGS) entry which is preliminary data.</text>
</comment>
<dbReference type="EMBL" id="BKBQ01000002">
    <property type="protein sequence ID" value="GEQ53372.1"/>
    <property type="molecule type" value="Genomic_DNA"/>
</dbReference>